<dbReference type="AlphaFoldDB" id="A0ABD0JAU8"/>
<dbReference type="Proteomes" id="UP001519460">
    <property type="component" value="Unassembled WGS sequence"/>
</dbReference>
<keyword evidence="2" id="KW-1185">Reference proteome</keyword>
<gene>
    <name evidence="1" type="ORF">BaRGS_00036917</name>
</gene>
<feature type="non-terminal residue" evidence="1">
    <location>
        <position position="1"/>
    </location>
</feature>
<accession>A0ABD0JAU8</accession>
<reference evidence="1 2" key="1">
    <citation type="journal article" date="2023" name="Sci. Data">
        <title>Genome assembly of the Korean intertidal mud-creeper Batillaria attramentaria.</title>
        <authorList>
            <person name="Patra A.K."/>
            <person name="Ho P.T."/>
            <person name="Jun S."/>
            <person name="Lee S.J."/>
            <person name="Kim Y."/>
            <person name="Won Y.J."/>
        </authorList>
    </citation>
    <scope>NUCLEOTIDE SEQUENCE [LARGE SCALE GENOMIC DNA]</scope>
    <source>
        <strain evidence="1">Wonlab-2016</strain>
    </source>
</reference>
<evidence type="ECO:0000313" key="2">
    <source>
        <dbReference type="Proteomes" id="UP001519460"/>
    </source>
</evidence>
<protein>
    <submittedName>
        <fullName evidence="1">Uncharacterized protein</fullName>
    </submittedName>
</protein>
<sequence>LTGPLQYSALGVLEEVRTLMKKTSVPLMIDIHFTLQLHYRKCLTTADDQVAVRRNATFYDVLRHSADYTASLSYWLFQCMDNNGSNTYMICTELSSSPTFQSMDVMMKVSRHWAQPTHHQQGTDS</sequence>
<proteinExistence type="predicted"/>
<name>A0ABD0JAU8_9CAEN</name>
<dbReference type="EMBL" id="JACVVK020000536">
    <property type="protein sequence ID" value="KAK7467846.1"/>
    <property type="molecule type" value="Genomic_DNA"/>
</dbReference>
<organism evidence="1 2">
    <name type="scientific">Batillaria attramentaria</name>
    <dbReference type="NCBI Taxonomy" id="370345"/>
    <lineage>
        <taxon>Eukaryota</taxon>
        <taxon>Metazoa</taxon>
        <taxon>Spiralia</taxon>
        <taxon>Lophotrochozoa</taxon>
        <taxon>Mollusca</taxon>
        <taxon>Gastropoda</taxon>
        <taxon>Caenogastropoda</taxon>
        <taxon>Sorbeoconcha</taxon>
        <taxon>Cerithioidea</taxon>
        <taxon>Batillariidae</taxon>
        <taxon>Batillaria</taxon>
    </lineage>
</organism>
<evidence type="ECO:0000313" key="1">
    <source>
        <dbReference type="EMBL" id="KAK7467846.1"/>
    </source>
</evidence>
<comment type="caution">
    <text evidence="1">The sequence shown here is derived from an EMBL/GenBank/DDBJ whole genome shotgun (WGS) entry which is preliminary data.</text>
</comment>